<dbReference type="AlphaFoldDB" id="A0A6V7QKY2"/>
<name>A0A6V7QKY2_ANACO</name>
<dbReference type="EMBL" id="LR862137">
    <property type="protein sequence ID" value="CAD1843852.1"/>
    <property type="molecule type" value="Genomic_DNA"/>
</dbReference>
<evidence type="ECO:0000313" key="1">
    <source>
        <dbReference type="EMBL" id="CAD1843852.1"/>
    </source>
</evidence>
<accession>A0A6V7QKY2</accession>
<proteinExistence type="predicted"/>
<protein>
    <submittedName>
        <fullName evidence="1">Uncharacterized protein</fullName>
    </submittedName>
</protein>
<reference evidence="1" key="1">
    <citation type="submission" date="2020-07" db="EMBL/GenBank/DDBJ databases">
        <authorList>
            <person name="Lin J."/>
        </authorList>
    </citation>
    <scope>NUCLEOTIDE SEQUENCE</scope>
</reference>
<sequence>MPLRKSFEKLKLAAWRTCGLRKKLDPNRELLLLELLNNLEQHLIKPRFFWTVGAEISCCGAAKKASKAKLEFSKLESTRLSGVGILGLPWFETNWNEVINQGIRKESDEIPDIKKFLQSEKC</sequence>
<organism evidence="1">
    <name type="scientific">Ananas comosus var. bracteatus</name>
    <name type="common">red pineapple</name>
    <dbReference type="NCBI Taxonomy" id="296719"/>
    <lineage>
        <taxon>Eukaryota</taxon>
        <taxon>Viridiplantae</taxon>
        <taxon>Streptophyta</taxon>
        <taxon>Embryophyta</taxon>
        <taxon>Tracheophyta</taxon>
        <taxon>Spermatophyta</taxon>
        <taxon>Magnoliopsida</taxon>
        <taxon>Liliopsida</taxon>
        <taxon>Poales</taxon>
        <taxon>Bromeliaceae</taxon>
        <taxon>Bromelioideae</taxon>
        <taxon>Ananas</taxon>
    </lineage>
</organism>
<gene>
    <name evidence="1" type="ORF">CB5_LOCUS27063</name>
</gene>